<organism evidence="1 2">
    <name type="scientific">Eumeta variegata</name>
    <name type="common">Bagworm moth</name>
    <name type="synonym">Eumeta japonica</name>
    <dbReference type="NCBI Taxonomy" id="151549"/>
    <lineage>
        <taxon>Eukaryota</taxon>
        <taxon>Metazoa</taxon>
        <taxon>Ecdysozoa</taxon>
        <taxon>Arthropoda</taxon>
        <taxon>Hexapoda</taxon>
        <taxon>Insecta</taxon>
        <taxon>Pterygota</taxon>
        <taxon>Neoptera</taxon>
        <taxon>Endopterygota</taxon>
        <taxon>Lepidoptera</taxon>
        <taxon>Glossata</taxon>
        <taxon>Ditrysia</taxon>
        <taxon>Tineoidea</taxon>
        <taxon>Psychidae</taxon>
        <taxon>Oiketicinae</taxon>
        <taxon>Eumeta</taxon>
    </lineage>
</organism>
<evidence type="ECO:0000313" key="1">
    <source>
        <dbReference type="EMBL" id="GBP05387.1"/>
    </source>
</evidence>
<comment type="caution">
    <text evidence="1">The sequence shown here is derived from an EMBL/GenBank/DDBJ whole genome shotgun (WGS) entry which is preliminary data.</text>
</comment>
<accession>A0A4C1SVM9</accession>
<gene>
    <name evidence="1" type="ORF">EVAR_76802_1</name>
</gene>
<dbReference type="EMBL" id="BGZK01000017">
    <property type="protein sequence ID" value="GBP05387.1"/>
    <property type="molecule type" value="Genomic_DNA"/>
</dbReference>
<reference evidence="1 2" key="1">
    <citation type="journal article" date="2019" name="Commun. Biol.">
        <title>The bagworm genome reveals a unique fibroin gene that provides high tensile strength.</title>
        <authorList>
            <person name="Kono N."/>
            <person name="Nakamura H."/>
            <person name="Ohtoshi R."/>
            <person name="Tomita M."/>
            <person name="Numata K."/>
            <person name="Arakawa K."/>
        </authorList>
    </citation>
    <scope>NUCLEOTIDE SEQUENCE [LARGE SCALE GENOMIC DNA]</scope>
</reference>
<evidence type="ECO:0000313" key="2">
    <source>
        <dbReference type="Proteomes" id="UP000299102"/>
    </source>
</evidence>
<dbReference type="OrthoDB" id="10057854at2759"/>
<sequence length="189" mass="23183">MLYLVLKNHFRLVIKIANEKLYSSRLSQVSQSERISRLNRIHERLVWESTGGREHRLNVIRNLLTNETLEQRQHRLDVVNARIRTELPSQRTPRPAAVRERNYEMLSVENEDQRQNRLANMREDRRRNRFLGRIYLDFLEFHHQILIWFQWTWLQWNLENRPQLTEKSVNIHKKIYKVGYRTFSFFEVG</sequence>
<name>A0A4C1SVM9_EUMVA</name>
<protein>
    <submittedName>
        <fullName evidence="1">Uncharacterized protein</fullName>
    </submittedName>
</protein>
<keyword evidence="2" id="KW-1185">Reference proteome</keyword>
<dbReference type="AlphaFoldDB" id="A0A4C1SVM9"/>
<dbReference type="Proteomes" id="UP000299102">
    <property type="component" value="Unassembled WGS sequence"/>
</dbReference>
<proteinExistence type="predicted"/>